<reference evidence="2" key="1">
    <citation type="journal article" date="2016" name="Front. Microbiol.">
        <title>Genome Sequence of the Piezophilic, Mesophilic Sulfate-Reducing Bacterium Desulfovibrio indicus J2T.</title>
        <authorList>
            <person name="Cao J."/>
            <person name="Maignien L."/>
            <person name="Shao Z."/>
            <person name="Alain K."/>
            <person name="Jebbar M."/>
        </authorList>
    </citation>
    <scope>NUCLEOTIDE SEQUENCE</scope>
    <source>
        <strain evidence="2">DSM 16372</strain>
    </source>
</reference>
<feature type="compositionally biased region" description="Basic residues" evidence="1">
    <location>
        <begin position="262"/>
        <end position="272"/>
    </location>
</feature>
<evidence type="ECO:0008006" key="4">
    <source>
        <dbReference type="Google" id="ProtNLM"/>
    </source>
</evidence>
<dbReference type="InterPro" id="IPR021735">
    <property type="entry name" value="DUF3306"/>
</dbReference>
<evidence type="ECO:0000313" key="3">
    <source>
        <dbReference type="Proteomes" id="UP001055247"/>
    </source>
</evidence>
<feature type="compositionally biased region" description="Low complexity" evidence="1">
    <location>
        <begin position="16"/>
        <end position="30"/>
    </location>
</feature>
<gene>
    <name evidence="2" type="ORF">BHAOGJBA_3653</name>
</gene>
<feature type="compositionally biased region" description="Low complexity" evidence="1">
    <location>
        <begin position="44"/>
        <end position="80"/>
    </location>
</feature>
<evidence type="ECO:0000313" key="2">
    <source>
        <dbReference type="EMBL" id="GJD90118.1"/>
    </source>
</evidence>
<organism evidence="2 3">
    <name type="scientific">Methylobacterium hispanicum</name>
    <dbReference type="NCBI Taxonomy" id="270350"/>
    <lineage>
        <taxon>Bacteria</taxon>
        <taxon>Pseudomonadati</taxon>
        <taxon>Pseudomonadota</taxon>
        <taxon>Alphaproteobacteria</taxon>
        <taxon>Hyphomicrobiales</taxon>
        <taxon>Methylobacteriaceae</taxon>
        <taxon>Methylobacterium</taxon>
    </lineage>
</organism>
<reference evidence="2" key="2">
    <citation type="submission" date="2021-08" db="EMBL/GenBank/DDBJ databases">
        <authorList>
            <person name="Tani A."/>
            <person name="Ola A."/>
            <person name="Ogura Y."/>
            <person name="Katsura K."/>
            <person name="Hayashi T."/>
        </authorList>
    </citation>
    <scope>NUCLEOTIDE SEQUENCE</scope>
    <source>
        <strain evidence="2">DSM 16372</strain>
    </source>
</reference>
<sequence>MSDGFLSRWTRRKQAVRAAEQAERVAPAEATANTGADASADTRANPGANPGAGEPAASEDARAAAAAPASSDPPESDAPLPELPDPGTLTRDSDLAPFLRAGVPTVLRNAALRRMWSIDPAIRDFVSEAREYAYDWNSPGGVPGLGPLLPSDDVEAMLRRIVGVRPLEAGTPDGSRSAAAEEAETPDAAPPNAALQSAEPQVADVRDAPVAPDPEHAAGIEPAALPDRAPALVGAALAHPARETVPAAVQPTPETAAMAGPRLRRHGGARPA</sequence>
<feature type="region of interest" description="Disordered" evidence="1">
    <location>
        <begin position="243"/>
        <end position="272"/>
    </location>
</feature>
<evidence type="ECO:0000256" key="1">
    <source>
        <dbReference type="SAM" id="MobiDB-lite"/>
    </source>
</evidence>
<dbReference type="Proteomes" id="UP001055247">
    <property type="component" value="Unassembled WGS sequence"/>
</dbReference>
<protein>
    <recommendedName>
        <fullName evidence="4">DUF3306 domain-containing protein</fullName>
    </recommendedName>
</protein>
<proteinExistence type="predicted"/>
<dbReference type="AlphaFoldDB" id="A0AAV4ZPP3"/>
<dbReference type="RefSeq" id="WP_066920113.1">
    <property type="nucleotide sequence ID" value="NZ_BPQO01000016.1"/>
</dbReference>
<accession>A0AAV4ZPP3</accession>
<name>A0AAV4ZPP3_9HYPH</name>
<dbReference type="EMBL" id="BPQO01000016">
    <property type="protein sequence ID" value="GJD90118.1"/>
    <property type="molecule type" value="Genomic_DNA"/>
</dbReference>
<comment type="caution">
    <text evidence="2">The sequence shown here is derived from an EMBL/GenBank/DDBJ whole genome shotgun (WGS) entry which is preliminary data.</text>
</comment>
<feature type="region of interest" description="Disordered" evidence="1">
    <location>
        <begin position="167"/>
        <end position="225"/>
    </location>
</feature>
<dbReference type="Pfam" id="PF11748">
    <property type="entry name" value="DUF3306"/>
    <property type="match status" value="1"/>
</dbReference>
<keyword evidence="3" id="KW-1185">Reference proteome</keyword>
<feature type="region of interest" description="Disordered" evidence="1">
    <location>
        <begin position="1"/>
        <end position="94"/>
    </location>
</feature>